<reference evidence="1 2" key="1">
    <citation type="submission" date="2024-07" db="EMBL/GenBank/DDBJ databases">
        <authorList>
            <person name="Akdeniz Z."/>
        </authorList>
    </citation>
    <scope>NUCLEOTIDE SEQUENCE [LARGE SCALE GENOMIC DNA]</scope>
</reference>
<protein>
    <recommendedName>
        <fullName evidence="3">EF-hand domain-containing protein</fullName>
    </recommendedName>
</protein>
<name>A0ABP1GGH9_9EUKA</name>
<organism evidence="1 2">
    <name type="scientific">Hexamita inflata</name>
    <dbReference type="NCBI Taxonomy" id="28002"/>
    <lineage>
        <taxon>Eukaryota</taxon>
        <taxon>Metamonada</taxon>
        <taxon>Diplomonadida</taxon>
        <taxon>Hexamitidae</taxon>
        <taxon>Hexamitinae</taxon>
        <taxon>Hexamita</taxon>
    </lineage>
</organism>
<evidence type="ECO:0000313" key="1">
    <source>
        <dbReference type="EMBL" id="CAL5971215.1"/>
    </source>
</evidence>
<proteinExistence type="predicted"/>
<evidence type="ECO:0000313" key="2">
    <source>
        <dbReference type="Proteomes" id="UP001642409"/>
    </source>
</evidence>
<keyword evidence="2" id="KW-1185">Reference proteome</keyword>
<dbReference type="EMBL" id="CAXDID020000002">
    <property type="protein sequence ID" value="CAL5971215.1"/>
    <property type="molecule type" value="Genomic_DNA"/>
</dbReference>
<dbReference type="Proteomes" id="UP001642409">
    <property type="component" value="Unassembled WGS sequence"/>
</dbReference>
<accession>A0ABP1GGH9</accession>
<sequence>MKMLQYQNVIKNQFQQYFNVQFNTNKEIIVYYQQLDKDQKGQITWEIIGRQLNIDARAAYKYFITTFSKSALDKWPQHFKDFVLTNCEIYFKQLVNNHITEEQIRCQIINKINDQMNLKQMKQYHYESIYFSMRSKIHALFCQNLNKYYDKNQINNIKQNSHQNNLNNQKLSDLFSRILNTSQ</sequence>
<comment type="caution">
    <text evidence="1">The sequence shown here is derived from an EMBL/GenBank/DDBJ whole genome shotgun (WGS) entry which is preliminary data.</text>
</comment>
<gene>
    <name evidence="1" type="ORF">HINF_LOCUS1155</name>
</gene>
<evidence type="ECO:0008006" key="3">
    <source>
        <dbReference type="Google" id="ProtNLM"/>
    </source>
</evidence>